<reference evidence="2" key="2">
    <citation type="submission" date="2016-01" db="EMBL/GenBank/DDBJ databases">
        <title>Draft Genome Sequence of Paenibacillus amylolyticus Heshi-A3 that Was Isolated from Fermented Rice Bran with Aging Salted Mackerel, Which Was Named Heshiko as Traditional Fermented Seafood in Japan.</title>
        <authorList>
            <person name="Akuzawa S."/>
            <person name="Nakagawa J."/>
            <person name="Kanekatsu T."/>
            <person name="Kubota E."/>
            <person name="Ohtake R."/>
            <person name="Suzuki T."/>
            <person name="Kanesaki Y."/>
        </authorList>
    </citation>
    <scope>NUCLEOTIDE SEQUENCE [LARGE SCALE GENOMIC DNA]</scope>
    <source>
        <strain evidence="2">Heshi-A3</strain>
    </source>
</reference>
<organism evidence="1 2">
    <name type="scientific">Paenibacillus amylolyticus</name>
    <dbReference type="NCBI Taxonomy" id="1451"/>
    <lineage>
        <taxon>Bacteria</taxon>
        <taxon>Bacillati</taxon>
        <taxon>Bacillota</taxon>
        <taxon>Bacilli</taxon>
        <taxon>Bacillales</taxon>
        <taxon>Paenibacillaceae</taxon>
        <taxon>Paenibacillus</taxon>
    </lineage>
</organism>
<comment type="caution">
    <text evidence="1">The sequence shown here is derived from an EMBL/GenBank/DDBJ whole genome shotgun (WGS) entry which is preliminary data.</text>
</comment>
<proteinExistence type="predicted"/>
<gene>
    <name evidence="1" type="ORF">PAHA3_2501</name>
</gene>
<dbReference type="Proteomes" id="UP000069697">
    <property type="component" value="Unassembled WGS sequence"/>
</dbReference>
<evidence type="ECO:0000313" key="1">
    <source>
        <dbReference type="EMBL" id="GAS82427.1"/>
    </source>
</evidence>
<protein>
    <submittedName>
        <fullName evidence="1">Uncharacterized protein</fullName>
    </submittedName>
</protein>
<name>A0A117I1N6_PAEAM</name>
<reference evidence="1 2" key="1">
    <citation type="journal article" date="2016" name="Genome Announc.">
        <title>Draft Genome Sequence of Paenibacillus amylolyticus Heshi-A3, Isolated from Fermented Rice Bran in a Japanese Fermented Seafood Dish.</title>
        <authorList>
            <person name="Akuzawa S."/>
            <person name="Nagaoka J."/>
            <person name="Kanekatsu M."/>
            <person name="Kubota E."/>
            <person name="Ohtake R."/>
            <person name="Suzuki T."/>
            <person name="Kanesaki Y."/>
        </authorList>
    </citation>
    <scope>NUCLEOTIDE SEQUENCE [LARGE SCALE GENOMIC DNA]</scope>
    <source>
        <strain evidence="1 2">Heshi-A3</strain>
    </source>
</reference>
<evidence type="ECO:0000313" key="2">
    <source>
        <dbReference type="Proteomes" id="UP000069697"/>
    </source>
</evidence>
<dbReference type="EMBL" id="BCNV01000001">
    <property type="protein sequence ID" value="GAS82427.1"/>
    <property type="molecule type" value="Genomic_DNA"/>
</dbReference>
<dbReference type="RefSeq" id="WP_036674248.1">
    <property type="nucleotide sequence ID" value="NZ_BCNV01000001.1"/>
</dbReference>
<sequence>MSEWKSVPCEFEVIKDVYWDDWGRFVKVFRKGDICQGKLWPDGSVSAESTIYDGISDNVDSDSIVIRK</sequence>
<accession>A0A117I1N6</accession>
<dbReference type="AlphaFoldDB" id="A0A117I1N6"/>